<feature type="transmembrane region" description="Helical" evidence="8">
    <location>
        <begin position="6"/>
        <end position="28"/>
    </location>
</feature>
<dbReference type="InterPro" id="IPR003810">
    <property type="entry name" value="Mntp/YtaF"/>
</dbReference>
<evidence type="ECO:0000256" key="2">
    <source>
        <dbReference type="ARBA" id="ARBA00022475"/>
    </source>
</evidence>
<evidence type="ECO:0000256" key="5">
    <source>
        <dbReference type="ARBA" id="ARBA00023065"/>
    </source>
</evidence>
<dbReference type="EMBL" id="DXAW01000075">
    <property type="protein sequence ID" value="HIZ85613.1"/>
    <property type="molecule type" value="Genomic_DNA"/>
</dbReference>
<keyword evidence="4 8" id="KW-1133">Transmembrane helix</keyword>
<keyword evidence="1 8" id="KW-0813">Transport</keyword>
<keyword evidence="2 8" id="KW-1003">Cell membrane</keyword>
<evidence type="ECO:0000313" key="10">
    <source>
        <dbReference type="Proteomes" id="UP000824115"/>
    </source>
</evidence>
<evidence type="ECO:0000256" key="3">
    <source>
        <dbReference type="ARBA" id="ARBA00022692"/>
    </source>
</evidence>
<keyword evidence="5 8" id="KW-0406">Ion transport</keyword>
<evidence type="ECO:0000256" key="1">
    <source>
        <dbReference type="ARBA" id="ARBA00022448"/>
    </source>
</evidence>
<organism evidence="9 10">
    <name type="scientific">Candidatus Coprenecus stercoravium</name>
    <dbReference type="NCBI Taxonomy" id="2840735"/>
    <lineage>
        <taxon>Bacteria</taxon>
        <taxon>Pseudomonadati</taxon>
        <taxon>Bacteroidota</taxon>
        <taxon>Bacteroidia</taxon>
        <taxon>Bacteroidales</taxon>
        <taxon>Rikenellaceae</taxon>
        <taxon>Rikenellaceae incertae sedis</taxon>
        <taxon>Candidatus Coprenecus</taxon>
    </lineage>
</organism>
<sequence>MSYIELFLLAAGLCFDTFAVSLTGGICTRDCLRPGQIFKIILCFAVFQAGLSFIGWLLGYSVSDYISKVDHWVAFVLLGYIGAKMIVEGCSKGEEAVSKSSLLNPRQLVLLSIATSIDAVAVGISLALVKLSFLKIGVCTAMVFVCTALASLAGLLGGRRLGASSGKKSEILGGLILIAIGAKILIEHLTA</sequence>
<evidence type="ECO:0000256" key="7">
    <source>
        <dbReference type="ARBA" id="ARBA00023211"/>
    </source>
</evidence>
<keyword evidence="6 8" id="KW-0472">Membrane</keyword>
<feature type="transmembrane region" description="Helical" evidence="8">
    <location>
        <begin position="108"/>
        <end position="128"/>
    </location>
</feature>
<evidence type="ECO:0000256" key="6">
    <source>
        <dbReference type="ARBA" id="ARBA00023136"/>
    </source>
</evidence>
<comment type="similarity">
    <text evidence="8">Belongs to the MntP (TC 9.B.29) family.</text>
</comment>
<comment type="function">
    <text evidence="8">Probably functions as a manganese efflux pump.</text>
</comment>
<evidence type="ECO:0000313" key="9">
    <source>
        <dbReference type="EMBL" id="HIZ85613.1"/>
    </source>
</evidence>
<dbReference type="PANTHER" id="PTHR35529:SF1">
    <property type="entry name" value="MANGANESE EFFLUX PUMP MNTP-RELATED"/>
    <property type="match status" value="1"/>
</dbReference>
<keyword evidence="3 8" id="KW-0812">Transmembrane</keyword>
<evidence type="ECO:0000256" key="4">
    <source>
        <dbReference type="ARBA" id="ARBA00022989"/>
    </source>
</evidence>
<feature type="transmembrane region" description="Helical" evidence="8">
    <location>
        <begin position="169"/>
        <end position="186"/>
    </location>
</feature>
<name>A0A9D2GQP9_9BACT</name>
<feature type="transmembrane region" description="Helical" evidence="8">
    <location>
        <begin position="134"/>
        <end position="157"/>
    </location>
</feature>
<keyword evidence="7 8" id="KW-0464">Manganese</keyword>
<dbReference type="HAMAP" id="MF_01521">
    <property type="entry name" value="MntP_pump"/>
    <property type="match status" value="1"/>
</dbReference>
<dbReference type="Pfam" id="PF02659">
    <property type="entry name" value="Mntp"/>
    <property type="match status" value="1"/>
</dbReference>
<dbReference type="GO" id="GO:0005886">
    <property type="term" value="C:plasma membrane"/>
    <property type="evidence" value="ECO:0007669"/>
    <property type="project" value="UniProtKB-SubCell"/>
</dbReference>
<reference evidence="9" key="2">
    <citation type="submission" date="2021-04" db="EMBL/GenBank/DDBJ databases">
        <authorList>
            <person name="Gilroy R."/>
        </authorList>
    </citation>
    <scope>NUCLEOTIDE SEQUENCE</scope>
    <source>
        <strain evidence="9">Gambia16-554</strain>
    </source>
</reference>
<comment type="subcellular location">
    <subcellularLocation>
        <location evidence="8">Cell membrane</location>
        <topology evidence="8">Multi-pass membrane protein</topology>
    </subcellularLocation>
</comment>
<dbReference type="Proteomes" id="UP000824115">
    <property type="component" value="Unassembled WGS sequence"/>
</dbReference>
<gene>
    <name evidence="8" type="primary">mntP</name>
    <name evidence="9" type="ORF">IAC04_03885</name>
</gene>
<evidence type="ECO:0000256" key="8">
    <source>
        <dbReference type="HAMAP-Rule" id="MF_01521"/>
    </source>
</evidence>
<proteinExistence type="inferred from homology"/>
<reference evidence="9" key="1">
    <citation type="journal article" date="2021" name="PeerJ">
        <title>Extensive microbial diversity within the chicken gut microbiome revealed by metagenomics and culture.</title>
        <authorList>
            <person name="Gilroy R."/>
            <person name="Ravi A."/>
            <person name="Getino M."/>
            <person name="Pursley I."/>
            <person name="Horton D.L."/>
            <person name="Alikhan N.F."/>
            <person name="Baker D."/>
            <person name="Gharbi K."/>
            <person name="Hall N."/>
            <person name="Watson M."/>
            <person name="Adriaenssens E.M."/>
            <person name="Foster-Nyarko E."/>
            <person name="Jarju S."/>
            <person name="Secka A."/>
            <person name="Antonio M."/>
            <person name="Oren A."/>
            <person name="Chaudhuri R.R."/>
            <person name="La Ragione R."/>
            <person name="Hildebrand F."/>
            <person name="Pallen M.J."/>
        </authorList>
    </citation>
    <scope>NUCLEOTIDE SEQUENCE</scope>
    <source>
        <strain evidence="9">Gambia16-554</strain>
    </source>
</reference>
<dbReference type="GO" id="GO:0005384">
    <property type="term" value="F:manganese ion transmembrane transporter activity"/>
    <property type="evidence" value="ECO:0007669"/>
    <property type="project" value="UniProtKB-UniRule"/>
</dbReference>
<dbReference type="AlphaFoldDB" id="A0A9D2GQP9"/>
<accession>A0A9D2GQP9</accession>
<protein>
    <recommendedName>
        <fullName evidence="8">Putative manganese efflux pump MntP</fullName>
    </recommendedName>
</protein>
<comment type="caution">
    <text evidence="9">The sequence shown here is derived from an EMBL/GenBank/DDBJ whole genome shotgun (WGS) entry which is preliminary data.</text>
</comment>
<dbReference type="InterPro" id="IPR022929">
    <property type="entry name" value="Put_MntP"/>
</dbReference>
<feature type="transmembrane region" description="Helical" evidence="8">
    <location>
        <begin position="40"/>
        <end position="59"/>
    </location>
</feature>
<dbReference type="PANTHER" id="PTHR35529">
    <property type="entry name" value="MANGANESE EFFLUX PUMP MNTP-RELATED"/>
    <property type="match status" value="1"/>
</dbReference>